<dbReference type="EMBL" id="JRTT01000020">
    <property type="protein sequence ID" value="KHD76125.1"/>
    <property type="molecule type" value="Genomic_DNA"/>
</dbReference>
<sequence length="231" mass="23286">MTTAVLTIAALAGCGADGEDRAGTVGQPTGAGTVGQSTGAAPAQPGAGSYSADQVKAALLTVADLPTGWSAEPDDGSAPEDASENYAECPEFAAVVKKAAGVEQLDADFKSPAGTSLDETIMTLNESGARDLVAGYAKGVAACPKLTTKTDGGTTFDMYMTALSFPKLADETVAHRVTAEVSGTTVNLDMVLVRRGGVVITLVQTATGVIDTAVTEDVARRALTKAEKALS</sequence>
<protein>
    <recommendedName>
        <fullName evidence="4">PknH-like extracellular domain-containing protein</fullName>
    </recommendedName>
</protein>
<comment type="caution">
    <text evidence="2">The sequence shown here is derived from an EMBL/GenBank/DDBJ whole genome shotgun (WGS) entry which is preliminary data.</text>
</comment>
<name>A0A0A6UJ36_ACTUT</name>
<dbReference type="STRING" id="1869.MB27_18450"/>
<reference evidence="2 3" key="1">
    <citation type="submission" date="2014-10" db="EMBL/GenBank/DDBJ databases">
        <title>Draft genome sequence of Actinoplanes utahensis NRRL 12052.</title>
        <authorList>
            <person name="Velasco-Bucheli B."/>
            <person name="del Cerro C."/>
            <person name="Hormigo D."/>
            <person name="Garcia J.L."/>
            <person name="Acebal C."/>
            <person name="Arroyo M."/>
            <person name="de la Mata I."/>
        </authorList>
    </citation>
    <scope>NUCLEOTIDE SEQUENCE [LARGE SCALE GENOMIC DNA]</scope>
    <source>
        <strain evidence="2 3">NRRL 12052</strain>
    </source>
</reference>
<dbReference type="eggNOG" id="ENOG5033FNI">
    <property type="taxonomic scope" value="Bacteria"/>
</dbReference>
<evidence type="ECO:0000313" key="3">
    <source>
        <dbReference type="Proteomes" id="UP000054537"/>
    </source>
</evidence>
<proteinExistence type="predicted"/>
<gene>
    <name evidence="2" type="ORF">MB27_18450</name>
</gene>
<feature type="region of interest" description="Disordered" evidence="1">
    <location>
        <begin position="17"/>
        <end position="48"/>
    </location>
</feature>
<dbReference type="AlphaFoldDB" id="A0A0A6UJ36"/>
<dbReference type="Proteomes" id="UP000054537">
    <property type="component" value="Unassembled WGS sequence"/>
</dbReference>
<evidence type="ECO:0000313" key="2">
    <source>
        <dbReference type="EMBL" id="KHD76125.1"/>
    </source>
</evidence>
<accession>A0A0A6UJ36</accession>
<dbReference type="OrthoDB" id="4861897at2"/>
<keyword evidence="3" id="KW-1185">Reference proteome</keyword>
<dbReference type="RefSeq" id="WP_043525947.1">
    <property type="nucleotide sequence ID" value="NZ_BAABKU010000002.1"/>
</dbReference>
<evidence type="ECO:0000256" key="1">
    <source>
        <dbReference type="SAM" id="MobiDB-lite"/>
    </source>
</evidence>
<organism evidence="2 3">
    <name type="scientific">Actinoplanes utahensis</name>
    <dbReference type="NCBI Taxonomy" id="1869"/>
    <lineage>
        <taxon>Bacteria</taxon>
        <taxon>Bacillati</taxon>
        <taxon>Actinomycetota</taxon>
        <taxon>Actinomycetes</taxon>
        <taxon>Micromonosporales</taxon>
        <taxon>Micromonosporaceae</taxon>
        <taxon>Actinoplanes</taxon>
    </lineage>
</organism>
<evidence type="ECO:0008006" key="4">
    <source>
        <dbReference type="Google" id="ProtNLM"/>
    </source>
</evidence>